<dbReference type="Gene3D" id="1.10.150.240">
    <property type="entry name" value="Putative phosphatase, domain 2"/>
    <property type="match status" value="1"/>
</dbReference>
<dbReference type="GO" id="GO:0005829">
    <property type="term" value="C:cytosol"/>
    <property type="evidence" value="ECO:0007669"/>
    <property type="project" value="TreeGrafter"/>
</dbReference>
<comment type="cofactor">
    <cofactor evidence="1">
        <name>Mg(2+)</name>
        <dbReference type="ChEBI" id="CHEBI:18420"/>
    </cofactor>
</comment>
<protein>
    <submittedName>
        <fullName evidence="3">5'-nucleotidase</fullName>
    </submittedName>
</protein>
<dbReference type="Pfam" id="PF13419">
    <property type="entry name" value="HAD_2"/>
    <property type="match status" value="1"/>
</dbReference>
<dbReference type="PANTHER" id="PTHR43434">
    <property type="entry name" value="PHOSPHOGLYCOLATE PHOSPHATASE"/>
    <property type="match status" value="1"/>
</dbReference>
<dbReference type="GO" id="GO:0046872">
    <property type="term" value="F:metal ion binding"/>
    <property type="evidence" value="ECO:0007669"/>
    <property type="project" value="UniProtKB-KW"/>
</dbReference>
<dbReference type="GO" id="GO:0016791">
    <property type="term" value="F:phosphatase activity"/>
    <property type="evidence" value="ECO:0007669"/>
    <property type="project" value="UniProtKB-ARBA"/>
</dbReference>
<dbReference type="GO" id="GO:0004713">
    <property type="term" value="F:protein tyrosine kinase activity"/>
    <property type="evidence" value="ECO:0007669"/>
    <property type="project" value="TreeGrafter"/>
</dbReference>
<dbReference type="InterPro" id="IPR036412">
    <property type="entry name" value="HAD-like_sf"/>
</dbReference>
<dbReference type="PANTHER" id="PTHR43434:SF20">
    <property type="entry name" value="5'-NUCLEOTIDASE"/>
    <property type="match status" value="1"/>
</dbReference>
<evidence type="ECO:0000313" key="3">
    <source>
        <dbReference type="EMBL" id="KDD66991.1"/>
    </source>
</evidence>
<comment type="caution">
    <text evidence="3">The sequence shown here is derived from an EMBL/GenBank/DDBJ whole genome shotgun (WGS) entry which is preliminary data.</text>
</comment>
<dbReference type="InterPro" id="IPR050155">
    <property type="entry name" value="HAD-like_hydrolase_sf"/>
</dbReference>
<accession>A0A059KYB4</accession>
<evidence type="ECO:0000256" key="2">
    <source>
        <dbReference type="ARBA" id="ARBA00022723"/>
    </source>
</evidence>
<organism evidence="3 4">
    <name type="scientific">Pseudomonas mandelii PD30</name>
    <dbReference type="NCBI Taxonomy" id="1419583"/>
    <lineage>
        <taxon>Bacteria</taxon>
        <taxon>Pseudomonadati</taxon>
        <taxon>Pseudomonadota</taxon>
        <taxon>Gammaproteobacteria</taxon>
        <taxon>Pseudomonadales</taxon>
        <taxon>Pseudomonadaceae</taxon>
        <taxon>Pseudomonas</taxon>
    </lineage>
</organism>
<dbReference type="Gene3D" id="3.40.50.1000">
    <property type="entry name" value="HAD superfamily/HAD-like"/>
    <property type="match status" value="1"/>
</dbReference>
<dbReference type="RefSeq" id="WP_033059849.1">
    <property type="nucleotide sequence ID" value="NZ_AZQQ01000094.1"/>
</dbReference>
<dbReference type="Proteomes" id="UP000026739">
    <property type="component" value="Unassembled WGS sequence"/>
</dbReference>
<dbReference type="FunFam" id="3.40.50.1000:FF:000022">
    <property type="entry name" value="Phosphoglycolate phosphatase"/>
    <property type="match status" value="1"/>
</dbReference>
<dbReference type="InterPro" id="IPR023198">
    <property type="entry name" value="PGP-like_dom2"/>
</dbReference>
<name>A0A059KYB4_9PSED</name>
<proteinExistence type="predicted"/>
<dbReference type="SUPFAM" id="SSF56784">
    <property type="entry name" value="HAD-like"/>
    <property type="match status" value="1"/>
</dbReference>
<dbReference type="InterPro" id="IPR023214">
    <property type="entry name" value="HAD_sf"/>
</dbReference>
<dbReference type="EMBL" id="AZQQ01000094">
    <property type="protein sequence ID" value="KDD66991.1"/>
    <property type="molecule type" value="Genomic_DNA"/>
</dbReference>
<evidence type="ECO:0000313" key="4">
    <source>
        <dbReference type="Proteomes" id="UP000026739"/>
    </source>
</evidence>
<gene>
    <name evidence="3" type="ORF">V466_22075</name>
</gene>
<keyword evidence="2" id="KW-0479">Metal-binding</keyword>
<sequence length="216" mass="24646">MHYQTVLFDLDGTLTDPREGITRSIQFALSKLGIDEPDLTKLEHFIGPPLLQAFMQFYDFDEPKAWEAVNFYRERFKVTGLYENRVFDGVTPLLETLGGQGRQLYIATSKPWIFAREIARHFDFAKHFKVIYGSELDGTRTNKVELIAHLMAEEGLDPANTLMIGDRKHDLIGARSNGLDSAAVGYGFGSREELSAEAPTWHFETLEEMHQAFLQR</sequence>
<dbReference type="AlphaFoldDB" id="A0A059KYB4"/>
<reference evidence="3 4" key="1">
    <citation type="submission" date="2013-12" db="EMBL/GenBank/DDBJ databases">
        <authorList>
            <person name="Formusa P.A."/>
            <person name="Habash M."/>
            <person name="Lee H."/>
            <person name="Trevors J.T."/>
        </authorList>
    </citation>
    <scope>NUCLEOTIDE SEQUENCE [LARGE SCALE GENOMIC DNA]</scope>
    <source>
        <strain evidence="3 4">PD30</strain>
    </source>
</reference>
<evidence type="ECO:0000256" key="1">
    <source>
        <dbReference type="ARBA" id="ARBA00001946"/>
    </source>
</evidence>
<dbReference type="eggNOG" id="COG0546">
    <property type="taxonomic scope" value="Bacteria"/>
</dbReference>
<dbReference type="InterPro" id="IPR041492">
    <property type="entry name" value="HAD_2"/>
</dbReference>
<dbReference type="CDD" id="cd04302">
    <property type="entry name" value="HAD_5NT"/>
    <property type="match status" value="1"/>
</dbReference>